<dbReference type="PROSITE" id="PS01111">
    <property type="entry name" value="RNA_POL_K_14KD"/>
    <property type="match status" value="1"/>
</dbReference>
<dbReference type="AlphaFoldDB" id="A0A6C0ER26"/>
<dbReference type="InterPro" id="IPR036161">
    <property type="entry name" value="RPB6/omega-like_sf"/>
</dbReference>
<sequence>MSDNEYYSEGINSDNESDSESDSSSDIELADTNTKIPVIKSVSNIDTYDDDSDNEIADEAEIDDPKLEYNSEDDYESIDDVGDDDMDEDNLNEETNLQPSYKSVKGGAKSTIPLQFDSDDEDEDEIDENYFQKFDSDITKNYINDFHPECFIHNYEEIASLTKVIRDSNNIIIDPLHRTIPFLTKYERARIIGQRAKQIEAGAKPLVKVPENIIDSYIIADLELQEKRIPFIIRRPLSNGGSEYWNVKDLENICF</sequence>
<dbReference type="Gene3D" id="3.90.940.10">
    <property type="match status" value="1"/>
</dbReference>
<accession>A0A6C0ER26</accession>
<name>A0A6C0ER26_9ZZZZ</name>
<dbReference type="GO" id="GO:0003899">
    <property type="term" value="F:DNA-directed RNA polymerase activity"/>
    <property type="evidence" value="ECO:0007669"/>
    <property type="project" value="InterPro"/>
</dbReference>
<dbReference type="GO" id="GO:0005665">
    <property type="term" value="C:RNA polymerase II, core complex"/>
    <property type="evidence" value="ECO:0007669"/>
    <property type="project" value="TreeGrafter"/>
</dbReference>
<dbReference type="InterPro" id="IPR006110">
    <property type="entry name" value="Pol_omega/Rpo6/RPB6"/>
</dbReference>
<dbReference type="GO" id="GO:0006366">
    <property type="term" value="P:transcription by RNA polymerase II"/>
    <property type="evidence" value="ECO:0007669"/>
    <property type="project" value="TreeGrafter"/>
</dbReference>
<proteinExistence type="predicted"/>
<dbReference type="GO" id="GO:0003677">
    <property type="term" value="F:DNA binding"/>
    <property type="evidence" value="ECO:0007669"/>
    <property type="project" value="InterPro"/>
</dbReference>
<dbReference type="GO" id="GO:0042797">
    <property type="term" value="P:tRNA transcription by RNA polymerase III"/>
    <property type="evidence" value="ECO:0007669"/>
    <property type="project" value="TreeGrafter"/>
</dbReference>
<dbReference type="GO" id="GO:0005736">
    <property type="term" value="C:RNA polymerase I complex"/>
    <property type="evidence" value="ECO:0007669"/>
    <property type="project" value="TreeGrafter"/>
</dbReference>
<evidence type="ECO:0000256" key="2">
    <source>
        <dbReference type="ARBA" id="ARBA00023163"/>
    </source>
</evidence>
<evidence type="ECO:0000256" key="3">
    <source>
        <dbReference type="SAM" id="MobiDB-lite"/>
    </source>
</evidence>
<dbReference type="SUPFAM" id="SSF63562">
    <property type="entry name" value="RPB6/omega subunit-like"/>
    <property type="match status" value="1"/>
</dbReference>
<feature type="compositionally biased region" description="Polar residues" evidence="3">
    <location>
        <begin position="31"/>
        <end position="46"/>
    </location>
</feature>
<feature type="region of interest" description="Disordered" evidence="3">
    <location>
        <begin position="1"/>
        <end position="108"/>
    </location>
</feature>
<dbReference type="GO" id="GO:0006360">
    <property type="term" value="P:transcription by RNA polymerase I"/>
    <property type="evidence" value="ECO:0007669"/>
    <property type="project" value="TreeGrafter"/>
</dbReference>
<dbReference type="GO" id="GO:0005666">
    <property type="term" value="C:RNA polymerase III complex"/>
    <property type="evidence" value="ECO:0007669"/>
    <property type="project" value="TreeGrafter"/>
</dbReference>
<evidence type="ECO:0000256" key="1">
    <source>
        <dbReference type="ARBA" id="ARBA00022478"/>
    </source>
</evidence>
<organism evidence="4">
    <name type="scientific">viral metagenome</name>
    <dbReference type="NCBI Taxonomy" id="1070528"/>
    <lineage>
        <taxon>unclassified sequences</taxon>
        <taxon>metagenomes</taxon>
        <taxon>organismal metagenomes</taxon>
    </lineage>
</organism>
<evidence type="ECO:0000313" key="4">
    <source>
        <dbReference type="EMBL" id="QHT31131.1"/>
    </source>
</evidence>
<keyword evidence="2" id="KW-0804">Transcription</keyword>
<feature type="compositionally biased region" description="Acidic residues" evidence="3">
    <location>
        <begin position="70"/>
        <end position="92"/>
    </location>
</feature>
<dbReference type="Pfam" id="PF01192">
    <property type="entry name" value="RNA_pol_Rpb6"/>
    <property type="match status" value="1"/>
</dbReference>
<protein>
    <recommendedName>
        <fullName evidence="5">DNA-directed RNA polymerase</fullName>
    </recommendedName>
</protein>
<dbReference type="PANTHER" id="PTHR47227">
    <property type="entry name" value="DNA-DIRECTED RNA POLYMERASE SUBUNIT K"/>
    <property type="match status" value="1"/>
</dbReference>
<dbReference type="EMBL" id="MN738915">
    <property type="protein sequence ID" value="QHT31131.1"/>
    <property type="molecule type" value="Genomic_DNA"/>
</dbReference>
<feature type="compositionally biased region" description="Acidic residues" evidence="3">
    <location>
        <begin position="47"/>
        <end position="62"/>
    </location>
</feature>
<dbReference type="PANTHER" id="PTHR47227:SF5">
    <property type="entry name" value="DNA-DIRECTED RNA POLYMERASES I, II, AND III SUBUNIT RPABC2"/>
    <property type="match status" value="1"/>
</dbReference>
<feature type="compositionally biased region" description="Acidic residues" evidence="3">
    <location>
        <begin position="15"/>
        <end position="29"/>
    </location>
</feature>
<keyword evidence="1" id="KW-0240">DNA-directed RNA polymerase</keyword>
<evidence type="ECO:0008006" key="5">
    <source>
        <dbReference type="Google" id="ProtNLM"/>
    </source>
</evidence>
<dbReference type="InterPro" id="IPR020708">
    <property type="entry name" value="DNA-dir_RNA_polK_14-18kDa_CS"/>
</dbReference>
<reference evidence="4" key="1">
    <citation type="journal article" date="2020" name="Nature">
        <title>Giant virus diversity and host interactions through global metagenomics.</title>
        <authorList>
            <person name="Schulz F."/>
            <person name="Roux S."/>
            <person name="Paez-Espino D."/>
            <person name="Jungbluth S."/>
            <person name="Walsh D.A."/>
            <person name="Denef V.J."/>
            <person name="McMahon K.D."/>
            <person name="Konstantinidis K.T."/>
            <person name="Eloe-Fadrosh E.A."/>
            <person name="Kyrpides N.C."/>
            <person name="Woyke T."/>
        </authorList>
    </citation>
    <scope>NUCLEOTIDE SEQUENCE</scope>
    <source>
        <strain evidence="4">GVMAG-M-3300009155-2</strain>
    </source>
</reference>